<keyword evidence="2" id="KW-1185">Reference proteome</keyword>
<dbReference type="Proteomes" id="UP000249748">
    <property type="component" value="Unassembled WGS sequence"/>
</dbReference>
<sequence>MNFSSFSIIMTVELSYTVYVWLVPIGLSFLYSFPLSLLLYHRGVYFFFIPPYKPFPFTSLDCLV</sequence>
<accession>A0ACD1IRC4</accession>
<proteinExistence type="predicted"/>
<organism evidence="1 2">
    <name type="scientific">Aspergillus costaricaensis CBS 115574</name>
    <dbReference type="NCBI Taxonomy" id="1448317"/>
    <lineage>
        <taxon>Eukaryota</taxon>
        <taxon>Fungi</taxon>
        <taxon>Dikarya</taxon>
        <taxon>Ascomycota</taxon>
        <taxon>Pezizomycotina</taxon>
        <taxon>Eurotiomycetes</taxon>
        <taxon>Eurotiomycetidae</taxon>
        <taxon>Eurotiales</taxon>
        <taxon>Aspergillaceae</taxon>
        <taxon>Aspergillus</taxon>
        <taxon>Aspergillus subgen. Circumdati</taxon>
    </lineage>
</organism>
<evidence type="ECO:0000313" key="1">
    <source>
        <dbReference type="EMBL" id="RAK92618.1"/>
    </source>
</evidence>
<dbReference type="EMBL" id="KZ824538">
    <property type="protein sequence ID" value="RAK92618.1"/>
    <property type="molecule type" value="Genomic_DNA"/>
</dbReference>
<evidence type="ECO:0000313" key="2">
    <source>
        <dbReference type="Proteomes" id="UP000249748"/>
    </source>
</evidence>
<gene>
    <name evidence="1" type="ORF">BO79DRAFT_54593</name>
</gene>
<reference evidence="1" key="1">
    <citation type="submission" date="2018-02" db="EMBL/GenBank/DDBJ databases">
        <title>The genomes of Aspergillus section Nigri reveals drivers in fungal speciation.</title>
        <authorList>
            <consortium name="DOE Joint Genome Institute"/>
            <person name="Vesth T.C."/>
            <person name="Nybo J."/>
            <person name="Theobald S."/>
            <person name="Brandl J."/>
            <person name="Frisvad J.C."/>
            <person name="Nielsen K.F."/>
            <person name="Lyhne E.K."/>
            <person name="Kogle M.E."/>
            <person name="Kuo A."/>
            <person name="Riley R."/>
            <person name="Clum A."/>
            <person name="Nolan M."/>
            <person name="Lipzen A."/>
            <person name="Salamov A."/>
            <person name="Henrissat B."/>
            <person name="Wiebenga A."/>
            <person name="De vries R.P."/>
            <person name="Grigoriev I.V."/>
            <person name="Mortensen U.H."/>
            <person name="Andersen M.R."/>
            <person name="Baker S.E."/>
        </authorList>
    </citation>
    <scope>NUCLEOTIDE SEQUENCE</scope>
    <source>
        <strain evidence="1">CBS 115574</strain>
    </source>
</reference>
<protein>
    <submittedName>
        <fullName evidence="1">Uncharacterized protein</fullName>
    </submittedName>
</protein>
<name>A0ACD1IRC4_9EURO</name>